<gene>
    <name evidence="1" type="ORF">B0H67DRAFT_5483</name>
</gene>
<protein>
    <submittedName>
        <fullName evidence="1">Uncharacterized protein</fullName>
    </submittedName>
</protein>
<reference evidence="1" key="1">
    <citation type="submission" date="2023-06" db="EMBL/GenBank/DDBJ databases">
        <title>Genome-scale phylogeny and comparative genomics of the fungal order Sordariales.</title>
        <authorList>
            <consortium name="Lawrence Berkeley National Laboratory"/>
            <person name="Hensen N."/>
            <person name="Bonometti L."/>
            <person name="Westerberg I."/>
            <person name="Brannstrom I.O."/>
            <person name="Guillou S."/>
            <person name="Cros-Aarteil S."/>
            <person name="Calhoun S."/>
            <person name="Haridas S."/>
            <person name="Kuo A."/>
            <person name="Mondo S."/>
            <person name="Pangilinan J."/>
            <person name="Riley R."/>
            <person name="Labutti K."/>
            <person name="Andreopoulos B."/>
            <person name="Lipzen A."/>
            <person name="Chen C."/>
            <person name="Yanf M."/>
            <person name="Daum C."/>
            <person name="Ng V."/>
            <person name="Clum A."/>
            <person name="Steindorff A."/>
            <person name="Ohm R."/>
            <person name="Martin F."/>
            <person name="Silar P."/>
            <person name="Natvig D."/>
            <person name="Lalanne C."/>
            <person name="Gautier V."/>
            <person name="Ament-Velasquez S.L."/>
            <person name="Kruys A."/>
            <person name="Hutchinson M.I."/>
            <person name="Powell A.J."/>
            <person name="Barry K."/>
            <person name="Miller A.N."/>
            <person name="Grigoriev I.V."/>
            <person name="Debuchy R."/>
            <person name="Gladieux P."/>
            <person name="Thoren M.H."/>
            <person name="Johannesson H."/>
        </authorList>
    </citation>
    <scope>NUCLEOTIDE SEQUENCE</scope>
    <source>
        <strain evidence="1">SMH4607-1</strain>
    </source>
</reference>
<dbReference type="Proteomes" id="UP001172102">
    <property type="component" value="Unassembled WGS sequence"/>
</dbReference>
<organism evidence="1 2">
    <name type="scientific">Lasiosphaeris hirsuta</name>
    <dbReference type="NCBI Taxonomy" id="260670"/>
    <lineage>
        <taxon>Eukaryota</taxon>
        <taxon>Fungi</taxon>
        <taxon>Dikarya</taxon>
        <taxon>Ascomycota</taxon>
        <taxon>Pezizomycotina</taxon>
        <taxon>Sordariomycetes</taxon>
        <taxon>Sordariomycetidae</taxon>
        <taxon>Sordariales</taxon>
        <taxon>Lasiosphaeriaceae</taxon>
        <taxon>Lasiosphaeris</taxon>
    </lineage>
</organism>
<dbReference type="EMBL" id="JAUKUA010000001">
    <property type="protein sequence ID" value="KAK0729696.1"/>
    <property type="molecule type" value="Genomic_DNA"/>
</dbReference>
<comment type="caution">
    <text evidence="1">The sequence shown here is derived from an EMBL/GenBank/DDBJ whole genome shotgun (WGS) entry which is preliminary data.</text>
</comment>
<keyword evidence="2" id="KW-1185">Reference proteome</keyword>
<name>A0AA40EA45_9PEZI</name>
<dbReference type="AlphaFoldDB" id="A0AA40EA45"/>
<evidence type="ECO:0000313" key="1">
    <source>
        <dbReference type="EMBL" id="KAK0729696.1"/>
    </source>
</evidence>
<evidence type="ECO:0000313" key="2">
    <source>
        <dbReference type="Proteomes" id="UP001172102"/>
    </source>
</evidence>
<accession>A0AA40EA45</accession>
<sequence>MTGGRETDLPLLISATYDRCPPMVCMYPILEYLTTRSIPAPLQNLPGAFRHGRPLLQHLGPAHSRIMAGRPPVTVAAVAINSFRSPLLQSHLQLLDSADR</sequence>
<proteinExistence type="predicted"/>